<name>A0AAI9X9M1_PENTH</name>
<dbReference type="EMBL" id="LACB01000113">
    <property type="protein sequence ID" value="KAJ9488564.1"/>
    <property type="molecule type" value="Genomic_DNA"/>
</dbReference>
<evidence type="ECO:0000313" key="1">
    <source>
        <dbReference type="EMBL" id="KAJ9488564.1"/>
    </source>
</evidence>
<comment type="caution">
    <text evidence="1">The sequence shown here is derived from an EMBL/GenBank/DDBJ whole genome shotgun (WGS) entry which is preliminary data.</text>
</comment>
<gene>
    <name evidence="1" type="ORF">VN97_g4732</name>
</gene>
<dbReference type="AlphaFoldDB" id="A0AAI9X9M1"/>
<reference evidence="1" key="1">
    <citation type="submission" date="2015-06" db="EMBL/GenBank/DDBJ databases">
        <authorList>
            <person name="Nguyen H."/>
        </authorList>
    </citation>
    <scope>NUCLEOTIDE SEQUENCE</scope>
    <source>
        <strain evidence="1">DAOM 180753</strain>
    </source>
</reference>
<reference evidence="1" key="2">
    <citation type="journal article" date="2016" name="Fungal Biol.">
        <title>Ochratoxin A production by Penicillium thymicola.</title>
        <authorList>
            <person name="Nguyen H.D.T."/>
            <person name="McMullin D.R."/>
            <person name="Ponomareva E."/>
            <person name="Riley R."/>
            <person name="Pomraning K.R."/>
            <person name="Baker S.E."/>
            <person name="Seifert K.A."/>
        </authorList>
    </citation>
    <scope>NUCLEOTIDE SEQUENCE</scope>
    <source>
        <strain evidence="1">DAOM 180753</strain>
    </source>
</reference>
<accession>A0AAI9X9M1</accession>
<dbReference type="Proteomes" id="UP001227192">
    <property type="component" value="Unassembled WGS sequence"/>
</dbReference>
<organism evidence="1 2">
    <name type="scientific">Penicillium thymicola</name>
    <dbReference type="NCBI Taxonomy" id="293382"/>
    <lineage>
        <taxon>Eukaryota</taxon>
        <taxon>Fungi</taxon>
        <taxon>Dikarya</taxon>
        <taxon>Ascomycota</taxon>
        <taxon>Pezizomycotina</taxon>
        <taxon>Eurotiomycetes</taxon>
        <taxon>Eurotiomycetidae</taxon>
        <taxon>Eurotiales</taxon>
        <taxon>Aspergillaceae</taxon>
        <taxon>Penicillium</taxon>
    </lineage>
</organism>
<sequence length="71" mass="8514">MYKIIFLRYSVGKYHINIRAQSINLYRDIGLRYLCLRDLWFYPKLSTHNISLENNFKITDVYGRLNRPSGA</sequence>
<keyword evidence="2" id="KW-1185">Reference proteome</keyword>
<evidence type="ECO:0000313" key="2">
    <source>
        <dbReference type="Proteomes" id="UP001227192"/>
    </source>
</evidence>
<protein>
    <submittedName>
        <fullName evidence="1">Uncharacterized protein</fullName>
    </submittedName>
</protein>
<proteinExistence type="predicted"/>